<evidence type="ECO:0000313" key="2">
    <source>
        <dbReference type="Proteomes" id="UP000482209"/>
    </source>
</evidence>
<keyword evidence="2" id="KW-1185">Reference proteome</keyword>
<dbReference type="Gene3D" id="3.90.1720.10">
    <property type="entry name" value="endopeptidase domain like (from Nostoc punctiforme)"/>
    <property type="match status" value="1"/>
</dbReference>
<reference evidence="1 2" key="1">
    <citation type="submission" date="2019-08" db="EMBL/GenBank/DDBJ databases">
        <title>In-depth cultivation of the pig gut microbiome towards novel bacterial diversity and tailored functional studies.</title>
        <authorList>
            <person name="Wylensek D."/>
            <person name="Hitch T.C.A."/>
            <person name="Clavel T."/>
        </authorList>
    </citation>
    <scope>NUCLEOTIDE SEQUENCE [LARGE SCALE GENOMIC DNA]</scope>
    <source>
        <strain evidence="1 2">WCA-693-APC-MOT-I</strain>
    </source>
</reference>
<proteinExistence type="predicted"/>
<sequence length="213" mass="24945">MQNENSIYVVFFSTNTKIGSIIRIVTKHSYNHVAIALDGELKQMYSFSRYHKTTPLVGGFVEESLLRYCSEDGTFSNIKVCRLPVSKKAYRVIKNQIQDMKKEKDHYMYNTFSAMLFLLHRRVLIKKAYICIEFVVSMLNQAKLLQEKRTFYTIEQLEQVLEQYKIYEGDLSQYAKPNNWGNDGFYIEDSILFNCKATVLHFGRLLGRLALPF</sequence>
<evidence type="ECO:0000313" key="1">
    <source>
        <dbReference type="EMBL" id="MSS63630.1"/>
    </source>
</evidence>
<dbReference type="RefSeq" id="WP_154519028.1">
    <property type="nucleotide sequence ID" value="NZ_VUMT01000008.1"/>
</dbReference>
<comment type="caution">
    <text evidence="1">The sequence shown here is derived from an EMBL/GenBank/DDBJ whole genome shotgun (WGS) entry which is preliminary data.</text>
</comment>
<organism evidence="1 2">
    <name type="scientific">Velocimicrobium porci</name>
    <dbReference type="NCBI Taxonomy" id="2606634"/>
    <lineage>
        <taxon>Bacteria</taxon>
        <taxon>Bacillati</taxon>
        <taxon>Bacillota</taxon>
        <taxon>Clostridia</taxon>
        <taxon>Lachnospirales</taxon>
        <taxon>Lachnospiraceae</taxon>
        <taxon>Velocimicrobium</taxon>
    </lineage>
</organism>
<dbReference type="AlphaFoldDB" id="A0A6L5XXP0"/>
<gene>
    <name evidence="1" type="ORF">FYJ58_07035</name>
</gene>
<accession>A0A6L5XXP0</accession>
<protein>
    <submittedName>
        <fullName evidence="1">Uncharacterized protein</fullName>
    </submittedName>
</protein>
<dbReference type="Proteomes" id="UP000482209">
    <property type="component" value="Unassembled WGS sequence"/>
</dbReference>
<name>A0A6L5XXP0_9FIRM</name>
<dbReference type="EMBL" id="VUMT01000008">
    <property type="protein sequence ID" value="MSS63630.1"/>
    <property type="molecule type" value="Genomic_DNA"/>
</dbReference>